<comment type="cofactor">
    <cofactor evidence="5">
        <name>Fe(2+)</name>
        <dbReference type="ChEBI" id="CHEBI:29033"/>
    </cofactor>
    <text evidence="5">Binds 1 Fe(2+) ion per subunit.</text>
</comment>
<dbReference type="GO" id="GO:0003834">
    <property type="term" value="F:beta-carotene 15,15'-dioxygenase activity"/>
    <property type="evidence" value="ECO:0007669"/>
    <property type="project" value="TreeGrafter"/>
</dbReference>
<dbReference type="Proteomes" id="UP000708208">
    <property type="component" value="Unassembled WGS sequence"/>
</dbReference>
<dbReference type="GO" id="GO:0010436">
    <property type="term" value="F:carotenoid dioxygenase activity"/>
    <property type="evidence" value="ECO:0007669"/>
    <property type="project" value="TreeGrafter"/>
</dbReference>
<sequence>TEFGTVACSDPNKSLLSKFVNAILPEFTDNDYSTLFKIGPDLFSICDTCFFRQVDTERLGHSPEKHDSNKFFGVNGQSAHPLMDENGDVWNIGFTLLTGLKFQVVKIPKGKNSKEMLKQAKVIATFPSRWNGSLGTLHSFGMSLNHIIFIEQPLVACMSKLLTALVKKTCVRDWLEWRGDDKNRFVIVSKNGKLYKTDFYSKDSFYFMHTINCFEEEGQIVVDIITYANAAVLDIFYLSNLRQNIIKPSEHPQLQRFVIPLIDDIKSV</sequence>
<feature type="non-terminal residue" evidence="6">
    <location>
        <position position="1"/>
    </location>
</feature>
<protein>
    <submittedName>
        <fullName evidence="6">Uncharacterized protein</fullName>
    </submittedName>
</protein>
<dbReference type="OrthoDB" id="1069523at2759"/>
<dbReference type="InterPro" id="IPR004294">
    <property type="entry name" value="Carotenoid_Oase"/>
</dbReference>
<evidence type="ECO:0000256" key="1">
    <source>
        <dbReference type="ARBA" id="ARBA00006787"/>
    </source>
</evidence>
<comment type="caution">
    <text evidence="6">The sequence shown here is derived from an EMBL/GenBank/DDBJ whole genome shotgun (WGS) entry which is preliminary data.</text>
</comment>
<dbReference type="PANTHER" id="PTHR10543">
    <property type="entry name" value="BETA-CAROTENE DIOXYGENASE"/>
    <property type="match status" value="1"/>
</dbReference>
<name>A0A8J2L984_9HEXA</name>
<dbReference type="GO" id="GO:0046872">
    <property type="term" value="F:metal ion binding"/>
    <property type="evidence" value="ECO:0007669"/>
    <property type="project" value="UniProtKB-KW"/>
</dbReference>
<dbReference type="AlphaFoldDB" id="A0A8J2L984"/>
<feature type="binding site" evidence="5">
    <location>
        <position position="209"/>
    </location>
    <ligand>
        <name>Fe cation</name>
        <dbReference type="ChEBI" id="CHEBI:24875"/>
        <note>catalytic</note>
    </ligand>
</feature>
<keyword evidence="2 5" id="KW-0479">Metal-binding</keyword>
<dbReference type="Pfam" id="PF03055">
    <property type="entry name" value="RPE65"/>
    <property type="match status" value="1"/>
</dbReference>
<dbReference type="PANTHER" id="PTHR10543:SF24">
    <property type="entry name" value="CAROTENOID ISOMEROOXYGENASE"/>
    <property type="match status" value="1"/>
</dbReference>
<dbReference type="EMBL" id="CAJVCH010412633">
    <property type="protein sequence ID" value="CAG7818148.1"/>
    <property type="molecule type" value="Genomic_DNA"/>
</dbReference>
<feature type="non-terminal residue" evidence="6">
    <location>
        <position position="268"/>
    </location>
</feature>
<keyword evidence="4 5" id="KW-0408">Iron</keyword>
<evidence type="ECO:0000256" key="3">
    <source>
        <dbReference type="ARBA" id="ARBA00023002"/>
    </source>
</evidence>
<evidence type="ECO:0000256" key="4">
    <source>
        <dbReference type="ARBA" id="ARBA00023004"/>
    </source>
</evidence>
<evidence type="ECO:0000313" key="6">
    <source>
        <dbReference type="EMBL" id="CAG7818148.1"/>
    </source>
</evidence>
<dbReference type="GO" id="GO:0016121">
    <property type="term" value="P:carotene catabolic process"/>
    <property type="evidence" value="ECO:0007669"/>
    <property type="project" value="TreeGrafter"/>
</dbReference>
<reference evidence="6" key="1">
    <citation type="submission" date="2021-06" db="EMBL/GenBank/DDBJ databases">
        <authorList>
            <person name="Hodson N. C."/>
            <person name="Mongue J. A."/>
            <person name="Jaron S. K."/>
        </authorList>
    </citation>
    <scope>NUCLEOTIDE SEQUENCE</scope>
</reference>
<organism evidence="6 7">
    <name type="scientific">Allacma fusca</name>
    <dbReference type="NCBI Taxonomy" id="39272"/>
    <lineage>
        <taxon>Eukaryota</taxon>
        <taxon>Metazoa</taxon>
        <taxon>Ecdysozoa</taxon>
        <taxon>Arthropoda</taxon>
        <taxon>Hexapoda</taxon>
        <taxon>Collembola</taxon>
        <taxon>Symphypleona</taxon>
        <taxon>Sminthuridae</taxon>
        <taxon>Allacma</taxon>
    </lineage>
</organism>
<evidence type="ECO:0000256" key="5">
    <source>
        <dbReference type="PIRSR" id="PIRSR604294-1"/>
    </source>
</evidence>
<comment type="similarity">
    <text evidence="1">Belongs to the carotenoid oxygenase family.</text>
</comment>
<keyword evidence="7" id="KW-1185">Reference proteome</keyword>
<keyword evidence="3" id="KW-0560">Oxidoreductase</keyword>
<evidence type="ECO:0000313" key="7">
    <source>
        <dbReference type="Proteomes" id="UP000708208"/>
    </source>
</evidence>
<accession>A0A8J2L984</accession>
<evidence type="ECO:0000256" key="2">
    <source>
        <dbReference type="ARBA" id="ARBA00022723"/>
    </source>
</evidence>
<feature type="binding site" evidence="5">
    <location>
        <position position="138"/>
    </location>
    <ligand>
        <name>Fe cation</name>
        <dbReference type="ChEBI" id="CHEBI:24875"/>
        <note>catalytic</note>
    </ligand>
</feature>
<proteinExistence type="inferred from homology"/>
<gene>
    <name evidence="6" type="ORF">AFUS01_LOCUS28671</name>
</gene>
<feature type="binding site" evidence="5">
    <location>
        <position position="80"/>
    </location>
    <ligand>
        <name>Fe cation</name>
        <dbReference type="ChEBI" id="CHEBI:24875"/>
        <note>catalytic</note>
    </ligand>
</feature>
<dbReference type="GO" id="GO:0042574">
    <property type="term" value="P:retinal metabolic process"/>
    <property type="evidence" value="ECO:0007669"/>
    <property type="project" value="TreeGrafter"/>
</dbReference>